<accession>A0ACB8TN85</accession>
<evidence type="ECO:0000313" key="1">
    <source>
        <dbReference type="EMBL" id="KAI0083419.1"/>
    </source>
</evidence>
<comment type="caution">
    <text evidence="1">The sequence shown here is derived from an EMBL/GenBank/DDBJ whole genome shotgun (WGS) entry which is preliminary data.</text>
</comment>
<dbReference type="EMBL" id="MU274966">
    <property type="protein sequence ID" value="KAI0083419.1"/>
    <property type="molecule type" value="Genomic_DNA"/>
</dbReference>
<reference evidence="1" key="1">
    <citation type="journal article" date="2021" name="Environ. Microbiol.">
        <title>Gene family expansions and transcriptome signatures uncover fungal adaptations to wood decay.</title>
        <authorList>
            <person name="Hage H."/>
            <person name="Miyauchi S."/>
            <person name="Viragh M."/>
            <person name="Drula E."/>
            <person name="Min B."/>
            <person name="Chaduli D."/>
            <person name="Navarro D."/>
            <person name="Favel A."/>
            <person name="Norest M."/>
            <person name="Lesage-Meessen L."/>
            <person name="Balint B."/>
            <person name="Merenyi Z."/>
            <person name="de Eugenio L."/>
            <person name="Morin E."/>
            <person name="Martinez A.T."/>
            <person name="Baldrian P."/>
            <person name="Stursova M."/>
            <person name="Martinez M.J."/>
            <person name="Novotny C."/>
            <person name="Magnuson J.K."/>
            <person name="Spatafora J.W."/>
            <person name="Maurice S."/>
            <person name="Pangilinan J."/>
            <person name="Andreopoulos W."/>
            <person name="LaButti K."/>
            <person name="Hundley H."/>
            <person name="Na H."/>
            <person name="Kuo A."/>
            <person name="Barry K."/>
            <person name="Lipzen A."/>
            <person name="Henrissat B."/>
            <person name="Riley R."/>
            <person name="Ahrendt S."/>
            <person name="Nagy L.G."/>
            <person name="Grigoriev I.V."/>
            <person name="Martin F."/>
            <person name="Rosso M.N."/>
        </authorList>
    </citation>
    <scope>NUCLEOTIDE SEQUENCE</scope>
    <source>
        <strain evidence="1">CBS 384.51</strain>
    </source>
</reference>
<feature type="non-terminal residue" evidence="1">
    <location>
        <position position="1"/>
    </location>
</feature>
<keyword evidence="2" id="KW-1185">Reference proteome</keyword>
<name>A0ACB8TN85_9APHY</name>
<evidence type="ECO:0000313" key="2">
    <source>
        <dbReference type="Proteomes" id="UP001055072"/>
    </source>
</evidence>
<sequence length="90" mass="9621">IATTMQGVVTGYGRGGLLACRVLLRLFEGGLLPGITIYPAMFYPKDKLQLRVLIFFVSTTLSGAFSGLLASAISHMDGIGGEPGWAWIFI</sequence>
<dbReference type="Proteomes" id="UP001055072">
    <property type="component" value="Unassembled WGS sequence"/>
</dbReference>
<gene>
    <name evidence="1" type="ORF">BDY19DRAFT_859864</name>
</gene>
<organism evidence="1 2">
    <name type="scientific">Irpex rosettiformis</name>
    <dbReference type="NCBI Taxonomy" id="378272"/>
    <lineage>
        <taxon>Eukaryota</taxon>
        <taxon>Fungi</taxon>
        <taxon>Dikarya</taxon>
        <taxon>Basidiomycota</taxon>
        <taxon>Agaricomycotina</taxon>
        <taxon>Agaricomycetes</taxon>
        <taxon>Polyporales</taxon>
        <taxon>Irpicaceae</taxon>
        <taxon>Irpex</taxon>
    </lineage>
</organism>
<feature type="non-terminal residue" evidence="1">
    <location>
        <position position="90"/>
    </location>
</feature>
<proteinExistence type="predicted"/>
<protein>
    <submittedName>
        <fullName evidence="1">Uncharacterized protein</fullName>
    </submittedName>
</protein>